<feature type="transmembrane region" description="Helical" evidence="15">
    <location>
        <begin position="565"/>
        <end position="583"/>
    </location>
</feature>
<dbReference type="SUPFAM" id="SSF51735">
    <property type="entry name" value="NAD(P)-binding Rossmann-fold domains"/>
    <property type="match status" value="1"/>
</dbReference>
<evidence type="ECO:0000256" key="6">
    <source>
        <dbReference type="ARBA" id="ARBA00022925"/>
    </source>
</evidence>
<feature type="transmembrane region" description="Helical" evidence="15">
    <location>
        <begin position="634"/>
        <end position="661"/>
    </location>
</feature>
<dbReference type="GO" id="GO:0009881">
    <property type="term" value="F:photoreceptor activity"/>
    <property type="evidence" value="ECO:0007669"/>
    <property type="project" value="UniProtKB-KW"/>
</dbReference>
<proteinExistence type="inferred from homology"/>
<dbReference type="Pfam" id="PF01408">
    <property type="entry name" value="GFO_IDH_MocA"/>
    <property type="match status" value="1"/>
</dbReference>
<dbReference type="Gene3D" id="3.40.50.720">
    <property type="entry name" value="NAD(P)-binding Rossmann-like Domain"/>
    <property type="match status" value="1"/>
</dbReference>
<dbReference type="Gene3D" id="1.20.1070.10">
    <property type="entry name" value="Rhodopsin 7-helix transmembrane proteins"/>
    <property type="match status" value="1"/>
</dbReference>
<dbReference type="InterPro" id="IPR004104">
    <property type="entry name" value="Gfo/Idh/MocA-like_OxRdtase_C"/>
</dbReference>
<dbReference type="InterPro" id="IPR000683">
    <property type="entry name" value="Gfo/Idh/MocA-like_OxRdtase_N"/>
</dbReference>
<dbReference type="GO" id="GO:0005783">
    <property type="term" value="C:endoplasmic reticulum"/>
    <property type="evidence" value="ECO:0007669"/>
    <property type="project" value="TreeGrafter"/>
</dbReference>
<dbReference type="GO" id="GO:0005216">
    <property type="term" value="F:monoatomic ion channel activity"/>
    <property type="evidence" value="ECO:0007669"/>
    <property type="project" value="InterPro"/>
</dbReference>
<dbReference type="SUPFAM" id="SSF81321">
    <property type="entry name" value="Family A G protein-coupled receptor-like"/>
    <property type="match status" value="1"/>
</dbReference>
<keyword evidence="9" id="KW-0346">Stress response</keyword>
<protein>
    <recommendedName>
        <fullName evidence="12">Opsin-like protein carO</fullName>
    </recommendedName>
    <alternativeName>
        <fullName evidence="13">Carotenoid biosynthesis cluster protein O</fullName>
    </alternativeName>
</protein>
<dbReference type="PROSITE" id="PS00327">
    <property type="entry name" value="BACTERIAL_OPSIN_RET"/>
    <property type="match status" value="1"/>
</dbReference>
<keyword evidence="4" id="KW-0716">Sensory transduction</keyword>
<dbReference type="OrthoDB" id="408743at2759"/>
<feature type="domain" description="Gfo/Idh/MocA-like oxidoreductase N-terminal" evidence="16">
    <location>
        <begin position="10"/>
        <end position="137"/>
    </location>
</feature>
<evidence type="ECO:0000256" key="12">
    <source>
        <dbReference type="ARBA" id="ARBA00069581"/>
    </source>
</evidence>
<feature type="transmembrane region" description="Helical" evidence="15">
    <location>
        <begin position="673"/>
        <end position="691"/>
    </location>
</feature>
<evidence type="ECO:0000256" key="4">
    <source>
        <dbReference type="ARBA" id="ARBA00022606"/>
    </source>
</evidence>
<organism evidence="18 19">
    <name type="scientific">Stachybotrys chartarum (strain CBS 109288 / IBT 7711)</name>
    <name type="common">Toxic black mold</name>
    <name type="synonym">Stilbospora chartarum</name>
    <dbReference type="NCBI Taxonomy" id="1280523"/>
    <lineage>
        <taxon>Eukaryota</taxon>
        <taxon>Fungi</taxon>
        <taxon>Dikarya</taxon>
        <taxon>Ascomycota</taxon>
        <taxon>Pezizomycotina</taxon>
        <taxon>Sordariomycetes</taxon>
        <taxon>Hypocreomycetidae</taxon>
        <taxon>Hypocreales</taxon>
        <taxon>Stachybotryaceae</taxon>
        <taxon>Stachybotrys</taxon>
    </lineage>
</organism>
<evidence type="ECO:0000313" key="18">
    <source>
        <dbReference type="EMBL" id="KEY73008.1"/>
    </source>
</evidence>
<dbReference type="InterPro" id="IPR001425">
    <property type="entry name" value="Arc/bac/fun_rhodopsins"/>
</dbReference>
<evidence type="ECO:0000256" key="11">
    <source>
        <dbReference type="ARBA" id="ARBA00023170"/>
    </source>
</evidence>
<evidence type="ECO:0000256" key="14">
    <source>
        <dbReference type="SAM" id="MobiDB-lite"/>
    </source>
</evidence>
<comment type="similarity">
    <text evidence="2">Belongs to the archaeal/bacterial/fungal opsin family.</text>
</comment>
<dbReference type="Pfam" id="PF01036">
    <property type="entry name" value="Bac_rhodopsin"/>
    <property type="match status" value="1"/>
</dbReference>
<evidence type="ECO:0000313" key="19">
    <source>
        <dbReference type="Proteomes" id="UP000028045"/>
    </source>
</evidence>
<dbReference type="EMBL" id="KL647944">
    <property type="protein sequence ID" value="KEY73008.1"/>
    <property type="molecule type" value="Genomic_DNA"/>
</dbReference>
<keyword evidence="19" id="KW-1185">Reference proteome</keyword>
<evidence type="ECO:0000256" key="9">
    <source>
        <dbReference type="ARBA" id="ARBA00023016"/>
    </source>
</evidence>
<dbReference type="GO" id="GO:0005886">
    <property type="term" value="C:plasma membrane"/>
    <property type="evidence" value="ECO:0007669"/>
    <property type="project" value="TreeGrafter"/>
</dbReference>
<name>A0A084B629_STACB</name>
<dbReference type="PANTHER" id="PTHR28286">
    <property type="match status" value="1"/>
</dbReference>
<keyword evidence="7 15" id="KW-1133">Transmembrane helix</keyword>
<evidence type="ECO:0000256" key="2">
    <source>
        <dbReference type="ARBA" id="ARBA00008130"/>
    </source>
</evidence>
<evidence type="ECO:0000259" key="17">
    <source>
        <dbReference type="Pfam" id="PF02894"/>
    </source>
</evidence>
<dbReference type="PANTHER" id="PTHR28286:SF2">
    <property type="entry name" value="BACTERIORHODOPSIN _OPSIN, NOPA (EUROFUNG)"/>
    <property type="match status" value="1"/>
</dbReference>
<dbReference type="Gene3D" id="3.30.360.10">
    <property type="entry name" value="Dihydrodipicolinate Reductase, domain 2"/>
    <property type="match status" value="1"/>
</dbReference>
<evidence type="ECO:0000256" key="3">
    <source>
        <dbReference type="ARBA" id="ARBA00022543"/>
    </source>
</evidence>
<dbReference type="HOGENOM" id="CLU_019231_0_0_1"/>
<dbReference type="PROSITE" id="PS00950">
    <property type="entry name" value="BACTERIAL_OPSIN_1"/>
    <property type="match status" value="1"/>
</dbReference>
<keyword evidence="10 15" id="KW-0472">Membrane</keyword>
<dbReference type="CDD" id="cd15028">
    <property type="entry name" value="7tm_Opsin-1_euk"/>
    <property type="match status" value="1"/>
</dbReference>
<dbReference type="GO" id="GO:0000166">
    <property type="term" value="F:nucleotide binding"/>
    <property type="evidence" value="ECO:0007669"/>
    <property type="project" value="InterPro"/>
</dbReference>
<dbReference type="InterPro" id="IPR018229">
    <property type="entry name" value="Rhodopsin_retinal_BS"/>
</dbReference>
<dbReference type="Pfam" id="PF02894">
    <property type="entry name" value="GFO_IDH_MocA_C"/>
    <property type="match status" value="1"/>
</dbReference>
<gene>
    <name evidence="18" type="ORF">S7711_04672</name>
</gene>
<keyword evidence="8" id="KW-0157">Chromophore</keyword>
<feature type="region of interest" description="Disordered" evidence="14">
    <location>
        <begin position="423"/>
        <end position="448"/>
    </location>
</feature>
<dbReference type="SUPFAM" id="SSF55347">
    <property type="entry name" value="Glyceraldehyde-3-phosphate dehydrogenase-like, C-terminal domain"/>
    <property type="match status" value="1"/>
</dbReference>
<evidence type="ECO:0000256" key="5">
    <source>
        <dbReference type="ARBA" id="ARBA00022692"/>
    </source>
</evidence>
<reference evidence="18 19" key="1">
    <citation type="journal article" date="2014" name="BMC Genomics">
        <title>Comparative genome sequencing reveals chemotype-specific gene clusters in the toxigenic black mold Stachybotrys.</title>
        <authorList>
            <person name="Semeiks J."/>
            <person name="Borek D."/>
            <person name="Otwinowski Z."/>
            <person name="Grishin N.V."/>
        </authorList>
    </citation>
    <scope>NUCLEOTIDE SEQUENCE [LARGE SCALE GENOMIC DNA]</scope>
    <source>
        <strain evidence="19">CBS 109288 / IBT 7711</strain>
    </source>
</reference>
<dbReference type="AlphaFoldDB" id="A0A084B629"/>
<evidence type="ECO:0000256" key="8">
    <source>
        <dbReference type="ARBA" id="ARBA00022991"/>
    </source>
</evidence>
<evidence type="ECO:0000256" key="7">
    <source>
        <dbReference type="ARBA" id="ARBA00022989"/>
    </source>
</evidence>
<sequence>MAAVETKKKRYALVGTGGRSIFFYTAIARTYSKTSTLVAFCDTNQTRMNYANSKLQSLGHDAVPTYLASSFDAMVKETQPDEVIVTTIDRTHNIYIVRALELGCNVVSEKPMTIDAPRCVQILDAVERTGRSVRVTFNYRYAPHNTKVFELLREGAIGKVTSVHFEWMLNTSHGADYFRRWHRDKRNSGGLLVHKSTHHFDLVNFWLQTRPLTVYAQGDLKFYGRENAELRGQTSFYTRAHGSAAAQADPFALHLEQSAQLKAMYLDAEHEDAYQRDQSVFGDGISIEDTMSVLVRYRSGATLTYSLTAYAPWEGFRVSFNGTGGRLEMEVVEASYVNSGGEQALEGALERRTITLRRLFEKPVEVPVEEGGGAHGGGDEVLLEDLFGTPVSDGFRRAASHVDGAASILTGIAANRSMATGEVQRQTAGVKESHDDIAAAGETPRRPIGSSRAAAALADLGPNEARLCVLWLSSFIYRQQTYNNQQYLSSSQLDIIMDSIFEAGGHGGNPAPIKPIPTIVPTPPEFETLHATGHKTLWVVFVIMLVSSAAFAFRSWNIPVSRRLYHVITTLITITAAISYFAMASGDATSFSCHSVKDHHGKHIPSTHHDVCRQVFWARYVDWSLTTPLLLLDLSLLAGISGAHTIMAIVADVIMVLAGLFAAYGKEHTAQKWGWYAIGCVAYLFVIWHLGVNGRRAVAARGDKTTKLFSSLALFTLVLWTIYPIIWGIADGARKVSVDTEIISYAVLDVLAKPVFGTWLLIAHRNIPETNVELGGYWAHGLTNGEGRIRIGEEDDAA</sequence>
<comment type="subcellular location">
    <subcellularLocation>
        <location evidence="1">Membrane</location>
        <topology evidence="1">Multi-pass membrane protein</topology>
    </subcellularLocation>
</comment>
<keyword evidence="5 15" id="KW-0812">Transmembrane</keyword>
<evidence type="ECO:0000256" key="13">
    <source>
        <dbReference type="ARBA" id="ARBA00078035"/>
    </source>
</evidence>
<dbReference type="GO" id="GO:0007602">
    <property type="term" value="P:phototransduction"/>
    <property type="evidence" value="ECO:0007669"/>
    <property type="project" value="UniProtKB-KW"/>
</dbReference>
<keyword evidence="3" id="KW-0600">Photoreceptor protein</keyword>
<evidence type="ECO:0000256" key="15">
    <source>
        <dbReference type="SAM" id="Phobius"/>
    </source>
</evidence>
<keyword evidence="6" id="KW-0681">Retinal protein</keyword>
<keyword evidence="11" id="KW-0675">Receptor</keyword>
<dbReference type="FunFam" id="1.20.1070.10:FF:000160">
    <property type="entry name" value="Related to Opsin-1"/>
    <property type="match status" value="1"/>
</dbReference>
<feature type="domain" description="Gfo/Idh/MocA-like oxidoreductase C-terminal" evidence="17">
    <location>
        <begin position="150"/>
        <end position="422"/>
    </location>
</feature>
<dbReference type="PRINTS" id="PR00251">
    <property type="entry name" value="BACTRLOPSIN"/>
</dbReference>
<dbReference type="Proteomes" id="UP000028045">
    <property type="component" value="Unassembled WGS sequence"/>
</dbReference>
<accession>A0A084B629</accession>
<evidence type="ECO:0000256" key="1">
    <source>
        <dbReference type="ARBA" id="ARBA00004141"/>
    </source>
</evidence>
<feature type="transmembrane region" description="Helical" evidence="15">
    <location>
        <begin position="711"/>
        <end position="730"/>
    </location>
</feature>
<dbReference type="SMART" id="SM01021">
    <property type="entry name" value="Bac_rhodopsin"/>
    <property type="match status" value="1"/>
</dbReference>
<dbReference type="InterPro" id="IPR036291">
    <property type="entry name" value="NAD(P)-bd_dom_sf"/>
</dbReference>
<evidence type="ECO:0000259" key="16">
    <source>
        <dbReference type="Pfam" id="PF01408"/>
    </source>
</evidence>
<evidence type="ECO:0000256" key="10">
    <source>
        <dbReference type="ARBA" id="ARBA00023136"/>
    </source>
</evidence>
<feature type="transmembrane region" description="Helical" evidence="15">
    <location>
        <begin position="536"/>
        <end position="553"/>
    </location>
</feature>